<dbReference type="Proteomes" id="UP000294847">
    <property type="component" value="Chromosome 6"/>
</dbReference>
<sequence length="406" mass="43824">MCLLSRRWETWPCGHHREDEPELEETCPARRNGDVAGCNRNIRWTDEASPIILPSQERCIECRGERDNRTNVSDAMLFFRDRDALARRVCESRRRHQQQSSVGGNARYAGGPQVGGRPNRHFQTPDSFRDALSRSARSPAARSSEFPLSARSPKLPLALQEAIRRFCNLGPRQNRPILIDRSLAPGEGGSRIPSSPRPRQSSGPHGDWGHPGFGGRLGRSETPMLGASHGFQHPMSSPLGGPSENIRGPVNTMGNIMFPSHPMAPFGREASSSSPLGGLHFGDVHGSSMFSAHHASPPRREVGSSNNPFEGLLREIQASRNSGTGIGEMEVPVRTNAQFLGDVGESGGQAAFPAHELQDAVIMSPTEGIARVPGGLIVFNPSIVGYPPGARDGGGSHGHGGAHQWP</sequence>
<dbReference type="AlphaFoldDB" id="A0A4P7NPV3"/>
<evidence type="ECO:0000313" key="3">
    <source>
        <dbReference type="Proteomes" id="UP000294847"/>
    </source>
</evidence>
<feature type="region of interest" description="Disordered" evidence="1">
    <location>
        <begin position="177"/>
        <end position="247"/>
    </location>
</feature>
<accession>A0A4P7NPV3</accession>
<dbReference type="EMBL" id="CP034209">
    <property type="protein sequence ID" value="QBZ64347.1"/>
    <property type="molecule type" value="Genomic_DNA"/>
</dbReference>
<feature type="compositionally biased region" description="Low complexity" evidence="1">
    <location>
        <begin position="133"/>
        <end position="144"/>
    </location>
</feature>
<reference evidence="2 3" key="1">
    <citation type="journal article" date="2019" name="Mol. Biol. Evol.">
        <title>Blast fungal genomes show frequent chromosomal changes, gene gains and losses, and effector gene turnover.</title>
        <authorList>
            <person name="Gomez Luciano L.B."/>
            <person name="Jason Tsai I."/>
            <person name="Chuma I."/>
            <person name="Tosa Y."/>
            <person name="Chen Y.H."/>
            <person name="Li J.Y."/>
            <person name="Li M.Y."/>
            <person name="Jade Lu M.Y."/>
            <person name="Nakayashiki H."/>
            <person name="Li W.H."/>
        </authorList>
    </citation>
    <scope>NUCLEOTIDE SEQUENCE [LARGE SCALE GENOMIC DNA]</scope>
    <source>
        <strain evidence="2">MZ5-1-6</strain>
    </source>
</reference>
<proteinExistence type="predicted"/>
<feature type="compositionally biased region" description="Low complexity" evidence="1">
    <location>
        <begin position="190"/>
        <end position="205"/>
    </location>
</feature>
<evidence type="ECO:0000256" key="1">
    <source>
        <dbReference type="SAM" id="MobiDB-lite"/>
    </source>
</evidence>
<organism evidence="2 3">
    <name type="scientific">Pyricularia oryzae</name>
    <name type="common">Rice blast fungus</name>
    <name type="synonym">Magnaporthe oryzae</name>
    <dbReference type="NCBI Taxonomy" id="318829"/>
    <lineage>
        <taxon>Eukaryota</taxon>
        <taxon>Fungi</taxon>
        <taxon>Dikarya</taxon>
        <taxon>Ascomycota</taxon>
        <taxon>Pezizomycotina</taxon>
        <taxon>Sordariomycetes</taxon>
        <taxon>Sordariomycetidae</taxon>
        <taxon>Magnaporthales</taxon>
        <taxon>Pyriculariaceae</taxon>
        <taxon>Pyricularia</taxon>
    </lineage>
</organism>
<feature type="region of interest" description="Disordered" evidence="1">
    <location>
        <begin position="92"/>
        <end position="148"/>
    </location>
</feature>
<protein>
    <submittedName>
        <fullName evidence="2">Uncharacterized protein</fullName>
    </submittedName>
</protein>
<dbReference type="VEuPathDB" id="FungiDB:M_BR32_EuGene_00125961"/>
<name>A0A4P7NPV3_PYROR</name>
<gene>
    <name evidence="2" type="ORF">PoMZ_06043</name>
</gene>
<evidence type="ECO:0000313" key="2">
    <source>
        <dbReference type="EMBL" id="QBZ64347.1"/>
    </source>
</evidence>